<dbReference type="InterPro" id="IPR003594">
    <property type="entry name" value="HATPase_dom"/>
</dbReference>
<proteinExistence type="predicted"/>
<protein>
    <recommendedName>
        <fullName evidence="2">histidine kinase</fullName>
        <ecNumber evidence="2">2.7.13.3</ecNumber>
    </recommendedName>
</protein>
<keyword evidence="8" id="KW-1185">Reference proteome</keyword>
<keyword evidence="4 7" id="KW-0418">Kinase</keyword>
<name>A0ABS6TD30_9ENTE</name>
<dbReference type="PANTHER" id="PTHR43711">
    <property type="entry name" value="TWO-COMPONENT HISTIDINE KINASE"/>
    <property type="match status" value="1"/>
</dbReference>
<dbReference type="InterPro" id="IPR003661">
    <property type="entry name" value="HisK_dim/P_dom"/>
</dbReference>
<evidence type="ECO:0000256" key="3">
    <source>
        <dbReference type="ARBA" id="ARBA00022679"/>
    </source>
</evidence>
<comment type="caution">
    <text evidence="7">The sequence shown here is derived from an EMBL/GenBank/DDBJ whole genome shotgun (WGS) entry which is preliminary data.</text>
</comment>
<dbReference type="Proteomes" id="UP000774130">
    <property type="component" value="Unassembled WGS sequence"/>
</dbReference>
<evidence type="ECO:0000256" key="1">
    <source>
        <dbReference type="ARBA" id="ARBA00000085"/>
    </source>
</evidence>
<dbReference type="EMBL" id="JAHUZB010000003">
    <property type="protein sequence ID" value="MBV7390818.1"/>
    <property type="molecule type" value="Genomic_DNA"/>
</dbReference>
<sequence>MIFLLLSGIILLSLTIYLYHKFWQLQKDLKAVTFEVKNSHEHPNRTLTYGSSNKNIQELLNSLNIFVDDHRQFQKEFNQLDSAIKNTTTNLSHDLKTPLTVISGYTEVLKSNLAELDQGEISQKLDKIGRQADKLTKTINGYFDLNKLQAGEMKLTTEKLDLVELLREEILSYYEKIDSLQLELVLELPEETIFVLGDKLAFHRIFGNLISNAIKYGEAGHYLSIKVWQTTEQVLVEVMDKGKGIMEENQEKIFERMITLEDATDKNYSGSGLGLAITKKLVESMQGKITVYSQPYVRTSFTVKFPKTR</sequence>
<dbReference type="InterPro" id="IPR050736">
    <property type="entry name" value="Sensor_HK_Regulatory"/>
</dbReference>
<evidence type="ECO:0000313" key="7">
    <source>
        <dbReference type="EMBL" id="MBV7390818.1"/>
    </source>
</evidence>
<dbReference type="EC" id="2.7.13.3" evidence="2"/>
<evidence type="ECO:0000256" key="4">
    <source>
        <dbReference type="ARBA" id="ARBA00022777"/>
    </source>
</evidence>
<dbReference type="PROSITE" id="PS50109">
    <property type="entry name" value="HIS_KIN"/>
    <property type="match status" value="1"/>
</dbReference>
<dbReference type="SMART" id="SM00388">
    <property type="entry name" value="HisKA"/>
    <property type="match status" value="1"/>
</dbReference>
<comment type="catalytic activity">
    <reaction evidence="1">
        <text>ATP + protein L-histidine = ADP + protein N-phospho-L-histidine.</text>
        <dbReference type="EC" id="2.7.13.3"/>
    </reaction>
</comment>
<evidence type="ECO:0000256" key="5">
    <source>
        <dbReference type="ARBA" id="ARBA00023012"/>
    </source>
</evidence>
<evidence type="ECO:0000313" key="8">
    <source>
        <dbReference type="Proteomes" id="UP000774130"/>
    </source>
</evidence>
<dbReference type="Pfam" id="PF02518">
    <property type="entry name" value="HATPase_c"/>
    <property type="match status" value="1"/>
</dbReference>
<evidence type="ECO:0000256" key="2">
    <source>
        <dbReference type="ARBA" id="ARBA00012438"/>
    </source>
</evidence>
<dbReference type="PANTHER" id="PTHR43711:SF1">
    <property type="entry name" value="HISTIDINE KINASE 1"/>
    <property type="match status" value="1"/>
</dbReference>
<keyword evidence="3" id="KW-0808">Transferase</keyword>
<keyword evidence="5" id="KW-0902">Two-component regulatory system</keyword>
<dbReference type="RefSeq" id="WP_218325868.1">
    <property type="nucleotide sequence ID" value="NZ_JAHUZB010000003.1"/>
</dbReference>
<dbReference type="SMART" id="SM00387">
    <property type="entry name" value="HATPase_c"/>
    <property type="match status" value="1"/>
</dbReference>
<dbReference type="GO" id="GO:0016301">
    <property type="term" value="F:kinase activity"/>
    <property type="evidence" value="ECO:0007669"/>
    <property type="project" value="UniProtKB-KW"/>
</dbReference>
<dbReference type="Pfam" id="PF00512">
    <property type="entry name" value="HisKA"/>
    <property type="match status" value="1"/>
</dbReference>
<accession>A0ABS6TD30</accession>
<organism evidence="7 8">
    <name type="scientific">Enterococcus alishanensis</name>
    <dbReference type="NCBI Taxonomy" id="1303817"/>
    <lineage>
        <taxon>Bacteria</taxon>
        <taxon>Bacillati</taxon>
        <taxon>Bacillota</taxon>
        <taxon>Bacilli</taxon>
        <taxon>Lactobacillales</taxon>
        <taxon>Enterococcaceae</taxon>
        <taxon>Enterococcus</taxon>
    </lineage>
</organism>
<dbReference type="InterPro" id="IPR005467">
    <property type="entry name" value="His_kinase_dom"/>
</dbReference>
<dbReference type="CDD" id="cd00082">
    <property type="entry name" value="HisKA"/>
    <property type="match status" value="1"/>
</dbReference>
<reference evidence="7 8" key="1">
    <citation type="submission" date="2021-06" db="EMBL/GenBank/DDBJ databases">
        <title>Enterococcus alishanensis sp. nov., a novel lactic acid bacterium isolated from fresh coffee beans.</title>
        <authorList>
            <person name="Chen Y.-S."/>
        </authorList>
    </citation>
    <scope>NUCLEOTIDE SEQUENCE [LARGE SCALE GENOMIC DNA]</scope>
    <source>
        <strain evidence="7 8">ALS3</strain>
    </source>
</reference>
<evidence type="ECO:0000259" key="6">
    <source>
        <dbReference type="PROSITE" id="PS50109"/>
    </source>
</evidence>
<gene>
    <name evidence="7" type="ORF">KUA55_09010</name>
</gene>
<feature type="domain" description="Histidine kinase" evidence="6">
    <location>
        <begin position="90"/>
        <end position="309"/>
    </location>
</feature>